<keyword evidence="5" id="KW-0547">Nucleotide-binding</keyword>
<dbReference type="InterPro" id="IPR003593">
    <property type="entry name" value="AAA+_ATPase"/>
</dbReference>
<keyword evidence="2" id="KW-0813">Transport</keyword>
<feature type="domain" description="ABC transporter" evidence="13">
    <location>
        <begin position="730"/>
        <end position="985"/>
    </location>
</feature>
<feature type="transmembrane region" description="Helical" evidence="11">
    <location>
        <begin position="165"/>
        <end position="186"/>
    </location>
</feature>
<feature type="domain" description="ABC transporter" evidence="13">
    <location>
        <begin position="1410"/>
        <end position="1655"/>
    </location>
</feature>
<feature type="chain" id="PRO_5030060193" evidence="12">
    <location>
        <begin position="17"/>
        <end position="1702"/>
    </location>
</feature>
<evidence type="ECO:0000256" key="11">
    <source>
        <dbReference type="SAM" id="Phobius"/>
    </source>
</evidence>
<feature type="transmembrane region" description="Helical" evidence="11">
    <location>
        <begin position="340"/>
        <end position="361"/>
    </location>
</feature>
<keyword evidence="9" id="KW-0325">Glycoprotein</keyword>
<dbReference type="Proteomes" id="UP000249723">
    <property type="component" value="Unassembled WGS sequence"/>
</dbReference>
<feature type="transmembrane region" description="Helical" evidence="11">
    <location>
        <begin position="133"/>
        <end position="153"/>
    </location>
</feature>
<feature type="domain" description="ABC transmembrane type-1" evidence="14">
    <location>
        <begin position="346"/>
        <end position="683"/>
    </location>
</feature>
<dbReference type="CDD" id="cd18596">
    <property type="entry name" value="ABC_6TM_VMR1_D1_like"/>
    <property type="match status" value="1"/>
</dbReference>
<keyword evidence="6" id="KW-0067">ATP-binding</keyword>
<evidence type="ECO:0000256" key="5">
    <source>
        <dbReference type="ARBA" id="ARBA00022741"/>
    </source>
</evidence>
<evidence type="ECO:0000256" key="8">
    <source>
        <dbReference type="ARBA" id="ARBA00023136"/>
    </source>
</evidence>
<dbReference type="PROSITE" id="PS00211">
    <property type="entry name" value="ABC_TRANSPORTER_1"/>
    <property type="match status" value="2"/>
</dbReference>
<dbReference type="GO" id="GO:0016887">
    <property type="term" value="F:ATP hydrolysis activity"/>
    <property type="evidence" value="ECO:0007669"/>
    <property type="project" value="InterPro"/>
</dbReference>
<comment type="subcellular location">
    <subcellularLocation>
        <location evidence="1">Membrane</location>
        <topology evidence="1">Multi-pass membrane protein</topology>
    </subcellularLocation>
</comment>
<dbReference type="PANTHER" id="PTHR24223:SF353">
    <property type="entry name" value="ABC TRANSPORTER ATP-BINDING PROTEIN_PERMEASE VMR1-RELATED"/>
    <property type="match status" value="1"/>
</dbReference>
<dbReference type="Gene3D" id="1.20.1560.10">
    <property type="entry name" value="ABC transporter type 1, transmembrane domain"/>
    <property type="match status" value="2"/>
</dbReference>
<evidence type="ECO:0000256" key="7">
    <source>
        <dbReference type="ARBA" id="ARBA00022989"/>
    </source>
</evidence>
<evidence type="ECO:0000256" key="2">
    <source>
        <dbReference type="ARBA" id="ARBA00022448"/>
    </source>
</evidence>
<protein>
    <submittedName>
        <fullName evidence="15">BZ3500_MvSof-1268-A1-R1_Chr7-1g09084 protein</fullName>
    </submittedName>
</protein>
<feature type="transmembrane region" description="Helical" evidence="11">
    <location>
        <begin position="1214"/>
        <end position="1247"/>
    </location>
</feature>
<evidence type="ECO:0000256" key="12">
    <source>
        <dbReference type="SAM" id="SignalP"/>
    </source>
</evidence>
<feature type="transmembrane region" description="Helical" evidence="11">
    <location>
        <begin position="623"/>
        <end position="644"/>
    </location>
</feature>
<dbReference type="CDD" id="cd03250">
    <property type="entry name" value="ABCC_MRP_domain1"/>
    <property type="match status" value="1"/>
</dbReference>
<dbReference type="FunFam" id="3.40.50.300:FF:000825">
    <property type="entry name" value="ABC bile acid transporter"/>
    <property type="match status" value="1"/>
</dbReference>
<dbReference type="InterPro" id="IPR050173">
    <property type="entry name" value="ABC_transporter_C-like"/>
</dbReference>
<feature type="transmembrane region" description="Helical" evidence="11">
    <location>
        <begin position="99"/>
        <end position="121"/>
    </location>
</feature>
<dbReference type="SUPFAM" id="SSF90123">
    <property type="entry name" value="ABC transporter transmembrane region"/>
    <property type="match status" value="2"/>
</dbReference>
<gene>
    <name evidence="15" type="ORF">BZ3500_MVSOF-1268-A1-R1_CHR7-1G09084</name>
</gene>
<dbReference type="InterPro" id="IPR027417">
    <property type="entry name" value="P-loop_NTPase"/>
</dbReference>
<name>A0A2X0LCH6_9BASI</name>
<sequence>MLAILLLSIQPASASASSSPLRRALFDQLPGLLLAVLVVVAAVCLALSRPPQQGQIVLPTDDEAAPAAATAPAINPPKIDFDYEMDVERHYRRLRVRKLATVLVLLLLVSLNLFAIAWDALRGASKTSLIDSAIMIVFWSACAYIASASYFLTNSDADIDRHWDYTVTLATLTGAALLTTIVRIILPATTSPVPSHDLPKHIYVPIMVILVANTLLQLVAFLLTGNTRRCAPLARKVQPLKASELYNDDLKTTATSSEYKAVTDFKSCSPLSYVLFEWLSPVLAVGFKAETLSEDDMPSLAANDRAPNLWEKMRVKSGKGGPKWMNPLLYRVLSVNRHAFLWQATLAFINAFIYYLPAYFLQRFVKFLEERNQTPGGSLRWGYTYSLGLFSAAVLDALVGGQLWFVSNSMLSTRIRVQLNTLVFDKTLRRKDVAGVSMAAQPSSEDGEGEEGGEEKGNHTGDKTDFGSKSAVLNLWTIDVDRVADFSVWCFSIIDTPMEIIIGTCECWSLAFAQTRHFRFAETCARSSPTTVFLYKLLDYAAFIGILVAVFFIPLNHWTSSAFADVQDKLMAARDKRVSLMNEVLQSIRMIKYMAFEEPFEKRIMEARTLELKQLRRNFLLEVSFSGIWGISPILCVIVSFYVYTNIIGKELTPSIAFASLAVWNELRFALNAAPDVFVNAIQCLVSLRRLQRYLDTPEVEVVTTDDPDAPIEAQSPDVAFRSATVTWPQKNDAVSPSGSGSSTPAARPFELQDVSVDFPRGKMSLISGPLGSGKTLMLLALLGECDVLAGQVVCPRSPANAILLPTIDWDTFLTEENWLHPNHTAFVPQTAWLQNASIRANICFGLPFRASRYKRTLEACSLDSDLSILPDGDLTEIGEKGVNLSGGQKARVSLARAVYSRATLLLLDDVLSAVDAHTASHIYHKCLKGPLMDGRTILLVSHHVQLTAPGADFVVSLDNGRVAFSGDADGFREFGGYKLADDDEPTVESLAKHATPSAKFKNKVLVDLVAESVPVSESNSSASEAESDDEDEEDRAQVTTLDAENQAADGKSAPRKLIEEESRAIGTVKWDVWKLYLGLLGGVFFWIWFVIAFGGAKLADVAQSLWLARWSASYEIEADATTGRRHHSVNYYLGIYCFLSLLAVVLSTLQWFVLYAGSLRASDRIYRIILKAILRAPLRFFDTQALGRLLNRFGKDTEAVDSQLPDNIGRSLMFGLGVITTLNVISSVAPTFLIGFGIVGIAYWWHARLFAKNARELRRLDSIAKSPLYSIYGEAVAGVSVIRAFGSGSRFMEIMLELASTQVTYYWTLWSVNRWLSVRFQLLSALVLGLTGVVLLQAGDTIDASLAGFALTFALSIANDMLFLVRRFTSLELNMVSVERIKEYSEVKQEAAQIIEPRPPAHWPSKGAISVEKLAIRYAPELPDVLHNISFSVAPGEKVGIVGATGSGKSTITLAMFRFMEAWKGRIVIDGLDIAKVGLKDLRQRLTIIPQDPTILSGTLRSTLDTFHEFTDLEIFDALRRVQLIKPGEREARVEEGANRSPFFDLESEVSEGGQNFSQGQRQLLTMARALLKRNKILLLDEATASVDYKTDELITQTISEEFNDSTLLVIAHRLRTVIGFHKILLLDAGKILEYDSPSQLLADPRSRFYALCRATGRSEFRILKKMAEGKIAASHKNIKLVRRASTGTKNVKAAAPATED</sequence>
<feature type="transmembrane region" description="Helical" evidence="11">
    <location>
        <begin position="30"/>
        <end position="48"/>
    </location>
</feature>
<dbReference type="SUPFAM" id="SSF52540">
    <property type="entry name" value="P-loop containing nucleoside triphosphate hydrolases"/>
    <property type="match status" value="2"/>
</dbReference>
<feature type="signal peptide" evidence="12">
    <location>
        <begin position="1"/>
        <end position="16"/>
    </location>
</feature>
<feature type="transmembrane region" description="Helical" evidence="11">
    <location>
        <begin position="1321"/>
        <end position="1339"/>
    </location>
</feature>
<feature type="compositionally biased region" description="Basic and acidic residues" evidence="10">
    <location>
        <begin position="454"/>
        <end position="464"/>
    </location>
</feature>
<dbReference type="PANTHER" id="PTHR24223">
    <property type="entry name" value="ATP-BINDING CASSETTE SUB-FAMILY C"/>
    <property type="match status" value="1"/>
</dbReference>
<evidence type="ECO:0000256" key="10">
    <source>
        <dbReference type="SAM" id="MobiDB-lite"/>
    </source>
</evidence>
<dbReference type="OrthoDB" id="6500128at2759"/>
<dbReference type="SMART" id="SM00382">
    <property type="entry name" value="AAA"/>
    <property type="match status" value="2"/>
</dbReference>
<organism evidence="15 16">
    <name type="scientific">Microbotryum saponariae</name>
    <dbReference type="NCBI Taxonomy" id="289078"/>
    <lineage>
        <taxon>Eukaryota</taxon>
        <taxon>Fungi</taxon>
        <taxon>Dikarya</taxon>
        <taxon>Basidiomycota</taxon>
        <taxon>Pucciniomycotina</taxon>
        <taxon>Microbotryomycetes</taxon>
        <taxon>Microbotryales</taxon>
        <taxon>Microbotryaceae</taxon>
        <taxon>Microbotryum</taxon>
    </lineage>
</organism>
<keyword evidence="8 11" id="KW-0472">Membrane</keyword>
<feature type="transmembrane region" description="Helical" evidence="11">
    <location>
        <begin position="1076"/>
        <end position="1097"/>
    </location>
</feature>
<evidence type="ECO:0000256" key="6">
    <source>
        <dbReference type="ARBA" id="ARBA00022840"/>
    </source>
</evidence>
<dbReference type="Pfam" id="PF00664">
    <property type="entry name" value="ABC_membrane"/>
    <property type="match status" value="2"/>
</dbReference>
<feature type="region of interest" description="Disordered" evidence="10">
    <location>
        <begin position="435"/>
        <end position="464"/>
    </location>
</feature>
<dbReference type="CDD" id="cd18604">
    <property type="entry name" value="ABC_6TM_VMR1_D2_like"/>
    <property type="match status" value="1"/>
</dbReference>
<dbReference type="PROSITE" id="PS50893">
    <property type="entry name" value="ABC_TRANSPORTER_2"/>
    <property type="match status" value="2"/>
</dbReference>
<keyword evidence="7 11" id="KW-1133">Transmembrane helix</keyword>
<evidence type="ECO:0000313" key="15">
    <source>
        <dbReference type="EMBL" id="SDA02770.1"/>
    </source>
</evidence>
<reference evidence="16" key="1">
    <citation type="submission" date="2016-10" db="EMBL/GenBank/DDBJ databases">
        <authorList>
            <person name="Jeantristanb JTB J.-T."/>
            <person name="Ricardo R."/>
        </authorList>
    </citation>
    <scope>NUCLEOTIDE SEQUENCE [LARGE SCALE GENOMIC DNA]</scope>
</reference>
<dbReference type="InterPro" id="IPR011527">
    <property type="entry name" value="ABC1_TM_dom"/>
</dbReference>
<dbReference type="GO" id="GO:0140359">
    <property type="term" value="F:ABC-type transporter activity"/>
    <property type="evidence" value="ECO:0007669"/>
    <property type="project" value="InterPro"/>
</dbReference>
<dbReference type="GO" id="GO:0005524">
    <property type="term" value="F:ATP binding"/>
    <property type="evidence" value="ECO:0007669"/>
    <property type="project" value="UniProtKB-KW"/>
</dbReference>
<dbReference type="EMBL" id="FMWP01000127">
    <property type="protein sequence ID" value="SDA02770.1"/>
    <property type="molecule type" value="Genomic_DNA"/>
</dbReference>
<dbReference type="FunFam" id="3.40.50.300:FF:001354">
    <property type="entry name" value="ATP-binding cassette (ABC) transporter, putative"/>
    <property type="match status" value="1"/>
</dbReference>
<dbReference type="PROSITE" id="PS50929">
    <property type="entry name" value="ABC_TM1F"/>
    <property type="match status" value="2"/>
</dbReference>
<feature type="transmembrane region" description="Helical" evidence="11">
    <location>
        <begin position="381"/>
        <end position="406"/>
    </location>
</feature>
<dbReference type="STRING" id="289078.A0A2X0LCH6"/>
<accession>A0A2X0LCH6</accession>
<dbReference type="CDD" id="cd03244">
    <property type="entry name" value="ABCC_MRP_domain2"/>
    <property type="match status" value="1"/>
</dbReference>
<keyword evidence="4" id="KW-0677">Repeat</keyword>
<feature type="region of interest" description="Disordered" evidence="10">
    <location>
        <begin position="1016"/>
        <end position="1038"/>
    </location>
</feature>
<evidence type="ECO:0000256" key="1">
    <source>
        <dbReference type="ARBA" id="ARBA00004141"/>
    </source>
</evidence>
<feature type="transmembrane region" description="Helical" evidence="11">
    <location>
        <begin position="537"/>
        <end position="555"/>
    </location>
</feature>
<evidence type="ECO:0000256" key="3">
    <source>
        <dbReference type="ARBA" id="ARBA00022692"/>
    </source>
</evidence>
<feature type="transmembrane region" description="Helical" evidence="11">
    <location>
        <begin position="1345"/>
        <end position="1366"/>
    </location>
</feature>
<keyword evidence="12" id="KW-0732">Signal</keyword>
<evidence type="ECO:0000259" key="13">
    <source>
        <dbReference type="PROSITE" id="PS50893"/>
    </source>
</evidence>
<evidence type="ECO:0000256" key="9">
    <source>
        <dbReference type="ARBA" id="ARBA00023180"/>
    </source>
</evidence>
<dbReference type="InterPro" id="IPR017871">
    <property type="entry name" value="ABC_transporter-like_CS"/>
</dbReference>
<dbReference type="Pfam" id="PF00005">
    <property type="entry name" value="ABC_tran"/>
    <property type="match status" value="2"/>
</dbReference>
<keyword evidence="16" id="KW-1185">Reference proteome</keyword>
<dbReference type="FunFam" id="1.20.1560.10:FF:000013">
    <property type="entry name" value="ABC transporter C family member 2"/>
    <property type="match status" value="1"/>
</dbReference>
<feature type="transmembrane region" description="Helical" evidence="11">
    <location>
        <begin position="1132"/>
        <end position="1158"/>
    </location>
</feature>
<feature type="transmembrane region" description="Helical" evidence="11">
    <location>
        <begin position="202"/>
        <end position="223"/>
    </location>
</feature>
<evidence type="ECO:0000256" key="4">
    <source>
        <dbReference type="ARBA" id="ARBA00022737"/>
    </source>
</evidence>
<dbReference type="GO" id="GO:0000329">
    <property type="term" value="C:fungal-type vacuole membrane"/>
    <property type="evidence" value="ECO:0007669"/>
    <property type="project" value="TreeGrafter"/>
</dbReference>
<dbReference type="InterPro" id="IPR003439">
    <property type="entry name" value="ABC_transporter-like_ATP-bd"/>
</dbReference>
<keyword evidence="3 11" id="KW-0812">Transmembrane</keyword>
<feature type="domain" description="ABC transmembrane type-1" evidence="14">
    <location>
        <begin position="1088"/>
        <end position="1374"/>
    </location>
</feature>
<dbReference type="InterPro" id="IPR036640">
    <property type="entry name" value="ABC1_TM_sf"/>
</dbReference>
<feature type="compositionally biased region" description="Acidic residues" evidence="10">
    <location>
        <begin position="1026"/>
        <end position="1035"/>
    </location>
</feature>
<feature type="compositionally biased region" description="Low complexity" evidence="10">
    <location>
        <begin position="1016"/>
        <end position="1025"/>
    </location>
</feature>
<evidence type="ECO:0000259" key="14">
    <source>
        <dbReference type="PROSITE" id="PS50929"/>
    </source>
</evidence>
<evidence type="ECO:0000313" key="16">
    <source>
        <dbReference type="Proteomes" id="UP000249723"/>
    </source>
</evidence>
<proteinExistence type="predicted"/>
<dbReference type="Gene3D" id="3.40.50.300">
    <property type="entry name" value="P-loop containing nucleotide triphosphate hydrolases"/>
    <property type="match status" value="2"/>
</dbReference>